<dbReference type="EMBL" id="HG994585">
    <property type="protein sequence ID" value="CAF2979725.1"/>
    <property type="molecule type" value="Genomic_DNA"/>
</dbReference>
<reference evidence="1" key="1">
    <citation type="submission" date="2021-02" db="EMBL/GenBank/DDBJ databases">
        <authorList>
            <person name="Bekaert M."/>
        </authorList>
    </citation>
    <scope>NUCLEOTIDE SEQUENCE</scope>
    <source>
        <strain evidence="1">IoA-00</strain>
    </source>
</reference>
<sequence length="210" mass="24285">MNHSDLKVTETFVVLEDLPVKVQCFGKNLTENPKDLILLIPGNPGGVISIRNSVRSFMSLLRRSTIKKSAFGSSVTLAFTQAQRRVFPIIRLKLPYIDERFRFRWANSAKKSKTFKHIKNSPSNKDIHVKYLYGLFPVIERIMETPAGPMHSKMFTDFRYLILGLIYLLSFLPMFIQIIITSLLIPKESSKKICELEKRERVTYYVIVVL</sequence>
<gene>
    <name evidence="1" type="ORF">LSAA_11185</name>
</gene>
<dbReference type="Proteomes" id="UP000675881">
    <property type="component" value="Chromosome 6"/>
</dbReference>
<dbReference type="OrthoDB" id="448051at2759"/>
<evidence type="ECO:0000313" key="2">
    <source>
        <dbReference type="Proteomes" id="UP000675881"/>
    </source>
</evidence>
<keyword evidence="2" id="KW-1185">Reference proteome</keyword>
<protein>
    <submittedName>
        <fullName evidence="1">(salmon louse) hypothetical protein</fullName>
    </submittedName>
</protein>
<dbReference type="AlphaFoldDB" id="A0A7R8HB47"/>
<name>A0A7R8HB47_LEPSM</name>
<organism evidence="1 2">
    <name type="scientific">Lepeophtheirus salmonis</name>
    <name type="common">Salmon louse</name>
    <name type="synonym">Caligus salmonis</name>
    <dbReference type="NCBI Taxonomy" id="72036"/>
    <lineage>
        <taxon>Eukaryota</taxon>
        <taxon>Metazoa</taxon>
        <taxon>Ecdysozoa</taxon>
        <taxon>Arthropoda</taxon>
        <taxon>Crustacea</taxon>
        <taxon>Multicrustacea</taxon>
        <taxon>Hexanauplia</taxon>
        <taxon>Copepoda</taxon>
        <taxon>Siphonostomatoida</taxon>
        <taxon>Caligidae</taxon>
        <taxon>Lepeophtheirus</taxon>
    </lineage>
</organism>
<proteinExistence type="predicted"/>
<evidence type="ECO:0000313" key="1">
    <source>
        <dbReference type="EMBL" id="CAF2979725.1"/>
    </source>
</evidence>
<accession>A0A7R8HB47</accession>